<dbReference type="Pfam" id="PF00359">
    <property type="entry name" value="PTS_EIIA_2"/>
    <property type="match status" value="1"/>
</dbReference>
<protein>
    <submittedName>
        <fullName evidence="2">PTS transporter subunit EIIA</fullName>
    </submittedName>
</protein>
<evidence type="ECO:0000313" key="3">
    <source>
        <dbReference type="Proteomes" id="UP000481421"/>
    </source>
</evidence>
<organism evidence="2 3">
    <name type="scientific">Pseudotabrizicola algicola</name>
    <dbReference type="NCBI Taxonomy" id="2709381"/>
    <lineage>
        <taxon>Bacteria</taxon>
        <taxon>Pseudomonadati</taxon>
        <taxon>Pseudomonadota</taxon>
        <taxon>Alphaproteobacteria</taxon>
        <taxon>Rhodobacterales</taxon>
        <taxon>Paracoccaceae</taxon>
        <taxon>Pseudotabrizicola</taxon>
    </lineage>
</organism>
<dbReference type="InterPro" id="IPR016152">
    <property type="entry name" value="PTrfase/Anion_transptr"/>
</dbReference>
<evidence type="ECO:0000313" key="2">
    <source>
        <dbReference type="EMBL" id="NEX48018.1"/>
    </source>
</evidence>
<evidence type="ECO:0000259" key="1">
    <source>
        <dbReference type="PROSITE" id="PS51094"/>
    </source>
</evidence>
<sequence>MDLAKLLTPGAVRVVGQITSKKRLFQELGEMVAGCYGLTAAIAVDGLQERESLGPTGVGHGIALPHARLEDLDRIVGVFIRLEKPLDYDSVDRQPVDLIFGLFAPKDSGVDHLKALALVSRTMRDQNVVAKLRANTDPAKLHAILTESRTPQAA</sequence>
<dbReference type="PANTHER" id="PTHR47738:SF1">
    <property type="entry name" value="NITROGEN REGULATORY PROTEIN"/>
    <property type="match status" value="1"/>
</dbReference>
<dbReference type="PANTHER" id="PTHR47738">
    <property type="entry name" value="PTS SYSTEM FRUCTOSE-LIKE EIIA COMPONENT-RELATED"/>
    <property type="match status" value="1"/>
</dbReference>
<dbReference type="AlphaFoldDB" id="A0A6B3RTD8"/>
<accession>A0A6B3RTD8</accession>
<gene>
    <name evidence="2" type="ORF">G3572_17550</name>
</gene>
<feature type="domain" description="PTS EIIA type-2" evidence="1">
    <location>
        <begin position="5"/>
        <end position="148"/>
    </location>
</feature>
<dbReference type="PROSITE" id="PS00372">
    <property type="entry name" value="PTS_EIIA_TYPE_2_HIS"/>
    <property type="match status" value="1"/>
</dbReference>
<dbReference type="EMBL" id="JAAIKE010000007">
    <property type="protein sequence ID" value="NEX48018.1"/>
    <property type="molecule type" value="Genomic_DNA"/>
</dbReference>
<dbReference type="Proteomes" id="UP000481421">
    <property type="component" value="Unassembled WGS sequence"/>
</dbReference>
<proteinExistence type="predicted"/>
<dbReference type="InterPro" id="IPR051541">
    <property type="entry name" value="PTS_SugarTrans_NitroReg"/>
</dbReference>
<keyword evidence="3" id="KW-1185">Reference proteome</keyword>
<dbReference type="PROSITE" id="PS51094">
    <property type="entry name" value="PTS_EIIA_TYPE_2"/>
    <property type="match status" value="1"/>
</dbReference>
<dbReference type="CDD" id="cd00211">
    <property type="entry name" value="PTS_IIA_fru"/>
    <property type="match status" value="1"/>
</dbReference>
<reference evidence="2 3" key="1">
    <citation type="submission" date="2020-02" db="EMBL/GenBank/DDBJ databases">
        <title>Rhodobacter algicola sp. nov., isolated from microalga culture.</title>
        <authorList>
            <person name="Park C.-Y."/>
        </authorList>
    </citation>
    <scope>NUCLEOTIDE SEQUENCE [LARGE SCALE GENOMIC DNA]</scope>
    <source>
        <strain evidence="2 3">ETT8</strain>
    </source>
</reference>
<dbReference type="GO" id="GO:0030295">
    <property type="term" value="F:protein kinase activator activity"/>
    <property type="evidence" value="ECO:0007669"/>
    <property type="project" value="TreeGrafter"/>
</dbReference>
<dbReference type="Gene3D" id="3.40.930.10">
    <property type="entry name" value="Mannitol-specific EII, Chain A"/>
    <property type="match status" value="1"/>
</dbReference>
<dbReference type="RefSeq" id="WP_100196707.1">
    <property type="nucleotide sequence ID" value="NZ_JAAIKE010000007.1"/>
</dbReference>
<dbReference type="SUPFAM" id="SSF55804">
    <property type="entry name" value="Phoshotransferase/anion transport protein"/>
    <property type="match status" value="1"/>
</dbReference>
<dbReference type="InterPro" id="IPR002178">
    <property type="entry name" value="PTS_EIIA_type-2_dom"/>
</dbReference>
<name>A0A6B3RTD8_9RHOB</name>
<comment type="caution">
    <text evidence="2">The sequence shown here is derived from an EMBL/GenBank/DDBJ whole genome shotgun (WGS) entry which is preliminary data.</text>
</comment>